<proteinExistence type="predicted"/>
<dbReference type="EMBL" id="SLWX01000014">
    <property type="protein sequence ID" value="TCO74337.1"/>
    <property type="molecule type" value="Genomic_DNA"/>
</dbReference>
<gene>
    <name evidence="1" type="ORF">EV688_11450</name>
</gene>
<dbReference type="Proteomes" id="UP000294980">
    <property type="component" value="Unassembled WGS sequence"/>
</dbReference>
<keyword evidence="2" id="KW-1185">Reference proteome</keyword>
<dbReference type="InterPro" id="IPR022484">
    <property type="entry name" value="PEP-CTERM/exosrtase_acylTfrase"/>
</dbReference>
<dbReference type="InterPro" id="IPR016181">
    <property type="entry name" value="Acyl_CoA_acyltransferase"/>
</dbReference>
<evidence type="ECO:0000313" key="2">
    <source>
        <dbReference type="Proteomes" id="UP000294980"/>
    </source>
</evidence>
<name>A0A4R2KP09_9GAMM</name>
<sequence length="251" mass="27800">MTVSLSNDIFDDFFHQFTVEPVVSRAQMREVGRLRHHVYCEEFAYEPPRPSGIEADQHDGHSLHCLVRHNRSGTPAGCVRLICASEEHTLALEDYCLPAMHLDHMSALSERRHALCEFSRLAVAPGFRIRRRLGDSAVQTGVPAECLDDERACYPLVTTATFLAAFATADTVGRSNVFGMMEASLPRLLRRAGIAVQPAGDFMDYHGRRAPHFVTVEEAVSGMRPEVRQLYERIHDAVSANPVVSGTAAVA</sequence>
<dbReference type="SUPFAM" id="SSF55729">
    <property type="entry name" value="Acyl-CoA N-acyltransferases (Nat)"/>
    <property type="match status" value="1"/>
</dbReference>
<organism evidence="1 2">
    <name type="scientific">Chromatocurvus halotolerans</name>
    <dbReference type="NCBI Taxonomy" id="1132028"/>
    <lineage>
        <taxon>Bacteria</taxon>
        <taxon>Pseudomonadati</taxon>
        <taxon>Pseudomonadota</taxon>
        <taxon>Gammaproteobacteria</taxon>
        <taxon>Cellvibrionales</taxon>
        <taxon>Halieaceae</taxon>
        <taxon>Chromatocurvus</taxon>
    </lineage>
</organism>
<comment type="caution">
    <text evidence="1">The sequence shown here is derived from an EMBL/GenBank/DDBJ whole genome shotgun (WGS) entry which is preliminary data.</text>
</comment>
<dbReference type="AlphaFoldDB" id="A0A4R2KP09"/>
<accession>A0A4R2KP09</accession>
<dbReference type="Gene3D" id="3.40.630.30">
    <property type="match status" value="1"/>
</dbReference>
<protein>
    <submittedName>
        <fullName evidence="1">N-acyl amino acid synthase of PEP-CTERM/exosortase system</fullName>
    </submittedName>
</protein>
<dbReference type="Pfam" id="PF13444">
    <property type="entry name" value="Acetyltransf_5"/>
    <property type="match status" value="1"/>
</dbReference>
<dbReference type="NCBIfam" id="TIGR03694">
    <property type="entry name" value="exosort_acyl"/>
    <property type="match status" value="1"/>
</dbReference>
<reference evidence="1 2" key="1">
    <citation type="submission" date="2019-03" db="EMBL/GenBank/DDBJ databases">
        <title>Genomic Encyclopedia of Type Strains, Phase IV (KMG-IV): sequencing the most valuable type-strain genomes for metagenomic binning, comparative biology and taxonomic classification.</title>
        <authorList>
            <person name="Goeker M."/>
        </authorList>
    </citation>
    <scope>NUCLEOTIDE SEQUENCE [LARGE SCALE GENOMIC DNA]</scope>
    <source>
        <strain evidence="1 2">DSM 23344</strain>
    </source>
</reference>
<dbReference type="RefSeq" id="WP_162883965.1">
    <property type="nucleotide sequence ID" value="NZ_QQSW01000018.1"/>
</dbReference>
<evidence type="ECO:0000313" key="1">
    <source>
        <dbReference type="EMBL" id="TCO74337.1"/>
    </source>
</evidence>